<evidence type="ECO:0008006" key="6">
    <source>
        <dbReference type="Google" id="ProtNLM"/>
    </source>
</evidence>
<dbReference type="Proteomes" id="UP000682733">
    <property type="component" value="Unassembled WGS sequence"/>
</dbReference>
<sequence>KSSLINCLRILEDVDNSKDFVYSADGSAPTGEVQTTQCTRSYRFPRTETTQSVYRPMRKNASDDYAFKYVVLWDLPGYGTSEHPFESYFQDKTLYAFDFATSSTLTESEEKIILKANEYNRPVIIVVTRQDISVGEKAKKRGLLSRHRKPTFEQYDSIVDETIHEAKNSLRDSLKLLPLQQCPPIFVISAHEYRTYMTEPKDAEVALLSMETINFIHYLIETTSDRRS</sequence>
<dbReference type="EMBL" id="CAJNOQ010022158">
    <property type="protein sequence ID" value="CAF1497182.1"/>
    <property type="molecule type" value="Genomic_DNA"/>
</dbReference>
<keyword evidence="5" id="KW-1185">Reference proteome</keyword>
<dbReference type="EMBL" id="CAJOBC010087667">
    <property type="protein sequence ID" value="CAF4359464.1"/>
    <property type="molecule type" value="Genomic_DNA"/>
</dbReference>
<evidence type="ECO:0000313" key="3">
    <source>
        <dbReference type="EMBL" id="CAF4160496.1"/>
    </source>
</evidence>
<feature type="non-terminal residue" evidence="2">
    <location>
        <position position="228"/>
    </location>
</feature>
<dbReference type="PANTHER" id="PTHR32341">
    <property type="entry name" value="INTERFERON-INDUCIBLE GTPASE"/>
    <property type="match status" value="1"/>
</dbReference>
<dbReference type="AlphaFoldDB" id="A0A815SW40"/>
<evidence type="ECO:0000313" key="4">
    <source>
        <dbReference type="EMBL" id="CAF4359464.1"/>
    </source>
</evidence>
<dbReference type="Proteomes" id="UP000677228">
    <property type="component" value="Unassembled WGS sequence"/>
</dbReference>
<proteinExistence type="predicted"/>
<dbReference type="Proteomes" id="UP000663829">
    <property type="component" value="Unassembled WGS sequence"/>
</dbReference>
<dbReference type="PANTHER" id="PTHR32341:SF10">
    <property type="entry name" value="INTERFERON-INDUCIBLE GTPASE 5"/>
    <property type="match status" value="1"/>
</dbReference>
<dbReference type="InterPro" id="IPR007743">
    <property type="entry name" value="Immunity-related_GTPase-like"/>
</dbReference>
<dbReference type="EMBL" id="CAJOBA010044191">
    <property type="protein sequence ID" value="CAF4160496.1"/>
    <property type="molecule type" value="Genomic_DNA"/>
</dbReference>
<dbReference type="Proteomes" id="UP000681722">
    <property type="component" value="Unassembled WGS sequence"/>
</dbReference>
<reference evidence="2" key="1">
    <citation type="submission" date="2021-02" db="EMBL/GenBank/DDBJ databases">
        <authorList>
            <person name="Nowell W R."/>
        </authorList>
    </citation>
    <scope>NUCLEOTIDE SEQUENCE</scope>
</reference>
<evidence type="ECO:0000313" key="5">
    <source>
        <dbReference type="Proteomes" id="UP000663829"/>
    </source>
</evidence>
<evidence type="ECO:0000313" key="2">
    <source>
        <dbReference type="EMBL" id="CAF1497182.1"/>
    </source>
</evidence>
<dbReference type="InterPro" id="IPR051515">
    <property type="entry name" value="IRG"/>
</dbReference>
<comment type="caution">
    <text evidence="2">The sequence shown here is derived from an EMBL/GenBank/DDBJ whole genome shotgun (WGS) entry which is preliminary data.</text>
</comment>
<dbReference type="GO" id="GO:0005525">
    <property type="term" value="F:GTP binding"/>
    <property type="evidence" value="ECO:0007669"/>
    <property type="project" value="InterPro"/>
</dbReference>
<protein>
    <recommendedName>
        <fullName evidence="6">IRG-type G domain-containing protein</fullName>
    </recommendedName>
</protein>
<evidence type="ECO:0000313" key="1">
    <source>
        <dbReference type="EMBL" id="CAF1349784.1"/>
    </source>
</evidence>
<organism evidence="2 5">
    <name type="scientific">Didymodactylos carnosus</name>
    <dbReference type="NCBI Taxonomy" id="1234261"/>
    <lineage>
        <taxon>Eukaryota</taxon>
        <taxon>Metazoa</taxon>
        <taxon>Spiralia</taxon>
        <taxon>Gnathifera</taxon>
        <taxon>Rotifera</taxon>
        <taxon>Eurotatoria</taxon>
        <taxon>Bdelloidea</taxon>
        <taxon>Philodinida</taxon>
        <taxon>Philodinidae</taxon>
        <taxon>Didymodactylos</taxon>
    </lineage>
</organism>
<dbReference type="EMBL" id="CAJNOK010022554">
    <property type="protein sequence ID" value="CAF1349784.1"/>
    <property type="molecule type" value="Genomic_DNA"/>
</dbReference>
<gene>
    <name evidence="2" type="ORF">GPM918_LOCUS36521</name>
    <name evidence="1" type="ORF">OVA965_LOCUS30743</name>
    <name evidence="4" type="ORF">SRO942_LOCUS37261</name>
    <name evidence="3" type="ORF">TMI583_LOCUS31552</name>
</gene>
<dbReference type="SUPFAM" id="SSF52540">
    <property type="entry name" value="P-loop containing nucleoside triphosphate hydrolases"/>
    <property type="match status" value="1"/>
</dbReference>
<dbReference type="InterPro" id="IPR027417">
    <property type="entry name" value="P-loop_NTPase"/>
</dbReference>
<dbReference type="Pfam" id="PF05049">
    <property type="entry name" value="IIGP"/>
    <property type="match status" value="1"/>
</dbReference>
<dbReference type="Gene3D" id="3.40.50.300">
    <property type="entry name" value="P-loop containing nucleotide triphosphate hydrolases"/>
    <property type="match status" value="1"/>
</dbReference>
<dbReference type="GO" id="GO:0016020">
    <property type="term" value="C:membrane"/>
    <property type="evidence" value="ECO:0007669"/>
    <property type="project" value="InterPro"/>
</dbReference>
<accession>A0A815SW40</accession>
<name>A0A815SW40_9BILA</name>
<dbReference type="OrthoDB" id="422720at2759"/>